<name>A0ABP0VWF8_9BRYO</name>
<evidence type="ECO:0000313" key="2">
    <source>
        <dbReference type="EMBL" id="CAK9258256.1"/>
    </source>
</evidence>
<evidence type="ECO:0008006" key="4">
    <source>
        <dbReference type="Google" id="ProtNLM"/>
    </source>
</evidence>
<evidence type="ECO:0000256" key="1">
    <source>
        <dbReference type="SAM" id="MobiDB-lite"/>
    </source>
</evidence>
<reference evidence="2" key="1">
    <citation type="submission" date="2024-02" db="EMBL/GenBank/DDBJ databases">
        <authorList>
            <consortium name="ELIXIR-Norway"/>
            <consortium name="Elixir Norway"/>
        </authorList>
    </citation>
    <scope>NUCLEOTIDE SEQUENCE</scope>
</reference>
<feature type="region of interest" description="Disordered" evidence="1">
    <location>
        <begin position="66"/>
        <end position="91"/>
    </location>
</feature>
<dbReference type="EMBL" id="OZ020106">
    <property type="protein sequence ID" value="CAK9258256.1"/>
    <property type="molecule type" value="Genomic_DNA"/>
</dbReference>
<proteinExistence type="predicted"/>
<sequence>MLMMMTTYIFSIYVTANRRGRRQLAWRETRGRWMLYMRLDTCLICNNFPCLVLSLRHHPFCHRHELPEEREKTRERSPASPSKEFRRFAVT</sequence>
<dbReference type="Proteomes" id="UP001497444">
    <property type="component" value="Chromosome 11"/>
</dbReference>
<organism evidence="2 3">
    <name type="scientific">Sphagnum jensenii</name>
    <dbReference type="NCBI Taxonomy" id="128206"/>
    <lineage>
        <taxon>Eukaryota</taxon>
        <taxon>Viridiplantae</taxon>
        <taxon>Streptophyta</taxon>
        <taxon>Embryophyta</taxon>
        <taxon>Bryophyta</taxon>
        <taxon>Sphagnophytina</taxon>
        <taxon>Sphagnopsida</taxon>
        <taxon>Sphagnales</taxon>
        <taxon>Sphagnaceae</taxon>
        <taxon>Sphagnum</taxon>
    </lineage>
</organism>
<accession>A0ABP0VWF8</accession>
<gene>
    <name evidence="2" type="ORF">CSSPJE1EN1_LOCUS3734</name>
</gene>
<protein>
    <recommendedName>
        <fullName evidence="4">Secreted protein</fullName>
    </recommendedName>
</protein>
<evidence type="ECO:0000313" key="3">
    <source>
        <dbReference type="Proteomes" id="UP001497444"/>
    </source>
</evidence>
<keyword evidence="3" id="KW-1185">Reference proteome</keyword>